<dbReference type="Gene3D" id="3.30.700.10">
    <property type="entry name" value="Glycoprotein, Type 4 Pilin"/>
    <property type="match status" value="1"/>
</dbReference>
<reference evidence="1 2" key="1">
    <citation type="submission" date="2016-10" db="EMBL/GenBank/DDBJ databases">
        <authorList>
            <person name="de Groot N.N."/>
        </authorList>
    </citation>
    <scope>NUCLEOTIDE SEQUENCE [LARGE SCALE GENOMIC DNA]</scope>
    <source>
        <strain evidence="1 2">DSM 19706</strain>
    </source>
</reference>
<proteinExistence type="predicted"/>
<dbReference type="EMBL" id="FOHK01000003">
    <property type="protein sequence ID" value="SES98671.1"/>
    <property type="molecule type" value="Genomic_DNA"/>
</dbReference>
<name>A0A1I0AW98_THASX</name>
<dbReference type="Proteomes" id="UP000199308">
    <property type="component" value="Unassembled WGS sequence"/>
</dbReference>
<dbReference type="SUPFAM" id="SSF54523">
    <property type="entry name" value="Pili subunits"/>
    <property type="match status" value="1"/>
</dbReference>
<keyword evidence="2" id="KW-1185">Reference proteome</keyword>
<dbReference type="InterPro" id="IPR045584">
    <property type="entry name" value="Pilin-like"/>
</dbReference>
<dbReference type="STRING" id="349064.SAMN05660429_00839"/>
<organism evidence="1 2">
    <name type="scientific">Thalassotalea agarivorans</name>
    <name type="common">Thalassomonas agarivorans</name>
    <dbReference type="NCBI Taxonomy" id="349064"/>
    <lineage>
        <taxon>Bacteria</taxon>
        <taxon>Pseudomonadati</taxon>
        <taxon>Pseudomonadota</taxon>
        <taxon>Gammaproteobacteria</taxon>
        <taxon>Alteromonadales</taxon>
        <taxon>Colwelliaceae</taxon>
        <taxon>Thalassotalea</taxon>
    </lineage>
</organism>
<dbReference type="RefSeq" id="WP_093327940.1">
    <property type="nucleotide sequence ID" value="NZ_AP027363.1"/>
</dbReference>
<dbReference type="InterPro" id="IPR012902">
    <property type="entry name" value="N_methyl_site"/>
</dbReference>
<dbReference type="NCBIfam" id="TIGR02532">
    <property type="entry name" value="IV_pilin_GFxxxE"/>
    <property type="match status" value="1"/>
</dbReference>
<protein>
    <submittedName>
        <fullName evidence="1">N-terminal methylation site-containing protein</fullName>
    </submittedName>
</protein>
<gene>
    <name evidence="1" type="ORF">SAMN05660429_00839</name>
</gene>
<evidence type="ECO:0000313" key="2">
    <source>
        <dbReference type="Proteomes" id="UP000199308"/>
    </source>
</evidence>
<sequence>MKNIRAFTTIELLVAVVIIGLLASVALPKFINIKDDANDIVLRNMLTSVKSTSALVAKKALISNLTTGNLRLNGNNVRVRGGYIAGHWNRAWRYAIDLGEEFRQDRANSVCEEDRFCGAGNRRNAPGLPSDVNPSRIRGVVAIWPQGYRLRDRCYVYYFNAEDGSAPKTGIVDSGC</sequence>
<accession>A0A1I0AW98</accession>
<dbReference type="AlphaFoldDB" id="A0A1I0AW98"/>
<evidence type="ECO:0000313" key="1">
    <source>
        <dbReference type="EMBL" id="SES98671.1"/>
    </source>
</evidence>